<organism evidence="2 3">
    <name type="scientific">Diplogelasinospora grovesii</name>
    <dbReference type="NCBI Taxonomy" id="303347"/>
    <lineage>
        <taxon>Eukaryota</taxon>
        <taxon>Fungi</taxon>
        <taxon>Dikarya</taxon>
        <taxon>Ascomycota</taxon>
        <taxon>Pezizomycotina</taxon>
        <taxon>Sordariomycetes</taxon>
        <taxon>Sordariomycetidae</taxon>
        <taxon>Sordariales</taxon>
        <taxon>Diplogelasinosporaceae</taxon>
        <taxon>Diplogelasinospora</taxon>
    </lineage>
</organism>
<gene>
    <name evidence="2" type="ORF">QBC46DRAFT_393064</name>
</gene>
<sequence>MTHAQLVAICTFCTFLHASLSLWNGRVLIPRLGECPVRHCHCKARLAARCWRCTCGPKHVKRSWRERHGAFAHHR</sequence>
<evidence type="ECO:0008006" key="4">
    <source>
        <dbReference type="Google" id="ProtNLM"/>
    </source>
</evidence>
<evidence type="ECO:0000313" key="2">
    <source>
        <dbReference type="EMBL" id="KAK3937301.1"/>
    </source>
</evidence>
<feature type="chain" id="PRO_5042989927" description="Secreted protein" evidence="1">
    <location>
        <begin position="22"/>
        <end position="75"/>
    </location>
</feature>
<accession>A0AAN6N2B5</accession>
<evidence type="ECO:0000256" key="1">
    <source>
        <dbReference type="SAM" id="SignalP"/>
    </source>
</evidence>
<name>A0AAN6N2B5_9PEZI</name>
<evidence type="ECO:0000313" key="3">
    <source>
        <dbReference type="Proteomes" id="UP001303473"/>
    </source>
</evidence>
<keyword evidence="1" id="KW-0732">Signal</keyword>
<protein>
    <recommendedName>
        <fullName evidence="4">Secreted protein</fullName>
    </recommendedName>
</protein>
<feature type="signal peptide" evidence="1">
    <location>
        <begin position="1"/>
        <end position="21"/>
    </location>
</feature>
<dbReference type="Proteomes" id="UP001303473">
    <property type="component" value="Unassembled WGS sequence"/>
</dbReference>
<dbReference type="EMBL" id="MU853858">
    <property type="protein sequence ID" value="KAK3937301.1"/>
    <property type="molecule type" value="Genomic_DNA"/>
</dbReference>
<comment type="caution">
    <text evidence="2">The sequence shown here is derived from an EMBL/GenBank/DDBJ whole genome shotgun (WGS) entry which is preliminary data.</text>
</comment>
<dbReference type="AlphaFoldDB" id="A0AAN6N2B5"/>
<keyword evidence="3" id="KW-1185">Reference proteome</keyword>
<reference evidence="3" key="1">
    <citation type="journal article" date="2023" name="Mol. Phylogenet. Evol.">
        <title>Genome-scale phylogeny and comparative genomics of the fungal order Sordariales.</title>
        <authorList>
            <person name="Hensen N."/>
            <person name="Bonometti L."/>
            <person name="Westerberg I."/>
            <person name="Brannstrom I.O."/>
            <person name="Guillou S."/>
            <person name="Cros-Aarteil S."/>
            <person name="Calhoun S."/>
            <person name="Haridas S."/>
            <person name="Kuo A."/>
            <person name="Mondo S."/>
            <person name="Pangilinan J."/>
            <person name="Riley R."/>
            <person name="LaButti K."/>
            <person name="Andreopoulos B."/>
            <person name="Lipzen A."/>
            <person name="Chen C."/>
            <person name="Yan M."/>
            <person name="Daum C."/>
            <person name="Ng V."/>
            <person name="Clum A."/>
            <person name="Steindorff A."/>
            <person name="Ohm R.A."/>
            <person name="Martin F."/>
            <person name="Silar P."/>
            <person name="Natvig D.O."/>
            <person name="Lalanne C."/>
            <person name="Gautier V."/>
            <person name="Ament-Velasquez S.L."/>
            <person name="Kruys A."/>
            <person name="Hutchinson M.I."/>
            <person name="Powell A.J."/>
            <person name="Barry K."/>
            <person name="Miller A.N."/>
            <person name="Grigoriev I.V."/>
            <person name="Debuchy R."/>
            <person name="Gladieux P."/>
            <person name="Hiltunen Thoren M."/>
            <person name="Johannesson H."/>
        </authorList>
    </citation>
    <scope>NUCLEOTIDE SEQUENCE [LARGE SCALE GENOMIC DNA]</scope>
    <source>
        <strain evidence="3">CBS 340.73</strain>
    </source>
</reference>
<proteinExistence type="predicted"/>